<reference evidence="1 2" key="1">
    <citation type="submission" date="2014-04" db="EMBL/GenBank/DDBJ databases">
        <authorList>
            <consortium name="DOE Joint Genome Institute"/>
            <person name="Kuo A."/>
            <person name="Martino E."/>
            <person name="Perotto S."/>
            <person name="Kohler A."/>
            <person name="Nagy L.G."/>
            <person name="Floudas D."/>
            <person name="Copeland A."/>
            <person name="Barry K.W."/>
            <person name="Cichocki N."/>
            <person name="Veneault-Fourrey C."/>
            <person name="LaButti K."/>
            <person name="Lindquist E.A."/>
            <person name="Lipzen A."/>
            <person name="Lundell T."/>
            <person name="Morin E."/>
            <person name="Murat C."/>
            <person name="Sun H."/>
            <person name="Tunlid A."/>
            <person name="Henrissat B."/>
            <person name="Grigoriev I.V."/>
            <person name="Hibbett D.S."/>
            <person name="Martin F."/>
            <person name="Nordberg H.P."/>
            <person name="Cantor M.N."/>
            <person name="Hua S.X."/>
        </authorList>
    </citation>
    <scope>NUCLEOTIDE SEQUENCE [LARGE SCALE GENOMIC DNA]</scope>
    <source>
        <strain evidence="1 2">Zn</strain>
    </source>
</reference>
<dbReference type="AlphaFoldDB" id="A0A0C3H4D5"/>
<dbReference type="EMBL" id="KN832880">
    <property type="protein sequence ID" value="KIM98199.1"/>
    <property type="molecule type" value="Genomic_DNA"/>
</dbReference>
<proteinExistence type="predicted"/>
<keyword evidence="2" id="KW-1185">Reference proteome</keyword>
<dbReference type="Proteomes" id="UP000054321">
    <property type="component" value="Unassembled WGS sequence"/>
</dbReference>
<dbReference type="HOGENOM" id="CLU_2513210_0_0_1"/>
<protein>
    <submittedName>
        <fullName evidence="1">Uncharacterized protein</fullName>
    </submittedName>
</protein>
<name>A0A0C3H4D5_OIDMZ</name>
<dbReference type="InParanoid" id="A0A0C3H4D5"/>
<evidence type="ECO:0000313" key="2">
    <source>
        <dbReference type="Proteomes" id="UP000054321"/>
    </source>
</evidence>
<sequence>MSKLGYERLFFDGLSMRYRNLVQYQFLVDHIRALLNNPQMNPMSITNPVPAPAGPYAYSMISTLSQRVVLLEQRPLSPRQEMLLL</sequence>
<evidence type="ECO:0000313" key="1">
    <source>
        <dbReference type="EMBL" id="KIM98199.1"/>
    </source>
</evidence>
<organism evidence="1 2">
    <name type="scientific">Oidiodendron maius (strain Zn)</name>
    <dbReference type="NCBI Taxonomy" id="913774"/>
    <lineage>
        <taxon>Eukaryota</taxon>
        <taxon>Fungi</taxon>
        <taxon>Dikarya</taxon>
        <taxon>Ascomycota</taxon>
        <taxon>Pezizomycotina</taxon>
        <taxon>Leotiomycetes</taxon>
        <taxon>Leotiomycetes incertae sedis</taxon>
        <taxon>Myxotrichaceae</taxon>
        <taxon>Oidiodendron</taxon>
    </lineage>
</organism>
<gene>
    <name evidence="1" type="ORF">OIDMADRAFT_20033</name>
</gene>
<reference evidence="2" key="2">
    <citation type="submission" date="2015-01" db="EMBL/GenBank/DDBJ databases">
        <title>Evolutionary Origins and Diversification of the Mycorrhizal Mutualists.</title>
        <authorList>
            <consortium name="DOE Joint Genome Institute"/>
            <consortium name="Mycorrhizal Genomics Consortium"/>
            <person name="Kohler A."/>
            <person name="Kuo A."/>
            <person name="Nagy L.G."/>
            <person name="Floudas D."/>
            <person name="Copeland A."/>
            <person name="Barry K.W."/>
            <person name="Cichocki N."/>
            <person name="Veneault-Fourrey C."/>
            <person name="LaButti K."/>
            <person name="Lindquist E.A."/>
            <person name="Lipzen A."/>
            <person name="Lundell T."/>
            <person name="Morin E."/>
            <person name="Murat C."/>
            <person name="Riley R."/>
            <person name="Ohm R."/>
            <person name="Sun H."/>
            <person name="Tunlid A."/>
            <person name="Henrissat B."/>
            <person name="Grigoriev I.V."/>
            <person name="Hibbett D.S."/>
            <person name="Martin F."/>
        </authorList>
    </citation>
    <scope>NUCLEOTIDE SEQUENCE [LARGE SCALE GENOMIC DNA]</scope>
    <source>
        <strain evidence="2">Zn</strain>
    </source>
</reference>
<accession>A0A0C3H4D5</accession>